<keyword evidence="9" id="KW-1185">Reference proteome</keyword>
<reference evidence="8 9" key="1">
    <citation type="submission" date="2014-04" db="EMBL/GenBank/DDBJ databases">
        <authorList>
            <consortium name="DOE Joint Genome Institute"/>
            <person name="Kuo A."/>
            <person name="Martino E."/>
            <person name="Perotto S."/>
            <person name="Kohler A."/>
            <person name="Nagy L.G."/>
            <person name="Floudas D."/>
            <person name="Copeland A."/>
            <person name="Barry K.W."/>
            <person name="Cichocki N."/>
            <person name="Veneault-Fourrey C."/>
            <person name="LaButti K."/>
            <person name="Lindquist E.A."/>
            <person name="Lipzen A."/>
            <person name="Lundell T."/>
            <person name="Morin E."/>
            <person name="Murat C."/>
            <person name="Sun H."/>
            <person name="Tunlid A."/>
            <person name="Henrissat B."/>
            <person name="Grigoriev I.V."/>
            <person name="Hibbett D.S."/>
            <person name="Martin F."/>
            <person name="Nordberg H.P."/>
            <person name="Cantor M.N."/>
            <person name="Hua S.X."/>
        </authorList>
    </citation>
    <scope>NUCLEOTIDE SEQUENCE [LARGE SCALE GENOMIC DNA]</scope>
    <source>
        <strain evidence="8 9">Zn</strain>
    </source>
</reference>
<feature type="domain" description="Xylanolytic transcriptional activator regulatory" evidence="7">
    <location>
        <begin position="114"/>
        <end position="328"/>
    </location>
</feature>
<keyword evidence="4" id="KW-0804">Transcription</keyword>
<dbReference type="InterPro" id="IPR007219">
    <property type="entry name" value="XnlR_reg_dom"/>
</dbReference>
<dbReference type="Proteomes" id="UP000054321">
    <property type="component" value="Unassembled WGS sequence"/>
</dbReference>
<evidence type="ECO:0000256" key="4">
    <source>
        <dbReference type="ARBA" id="ARBA00023163"/>
    </source>
</evidence>
<dbReference type="Pfam" id="PF04082">
    <property type="entry name" value="Fungal_trans"/>
    <property type="match status" value="1"/>
</dbReference>
<name>A0A0C3GK47_OIDMZ</name>
<dbReference type="GO" id="GO:0006351">
    <property type="term" value="P:DNA-templated transcription"/>
    <property type="evidence" value="ECO:0007669"/>
    <property type="project" value="InterPro"/>
</dbReference>
<dbReference type="PANTHER" id="PTHR47660">
    <property type="entry name" value="TRANSCRIPTION FACTOR WITH C2H2 AND ZN(2)-CYS(6) DNA BINDING DOMAIN (EUROFUNG)-RELATED-RELATED"/>
    <property type="match status" value="1"/>
</dbReference>
<reference evidence="9" key="2">
    <citation type="submission" date="2015-01" db="EMBL/GenBank/DDBJ databases">
        <title>Evolutionary Origins and Diversification of the Mycorrhizal Mutualists.</title>
        <authorList>
            <consortium name="DOE Joint Genome Institute"/>
            <consortium name="Mycorrhizal Genomics Consortium"/>
            <person name="Kohler A."/>
            <person name="Kuo A."/>
            <person name="Nagy L.G."/>
            <person name="Floudas D."/>
            <person name="Copeland A."/>
            <person name="Barry K.W."/>
            <person name="Cichocki N."/>
            <person name="Veneault-Fourrey C."/>
            <person name="LaButti K."/>
            <person name="Lindquist E.A."/>
            <person name="Lipzen A."/>
            <person name="Lundell T."/>
            <person name="Morin E."/>
            <person name="Murat C."/>
            <person name="Riley R."/>
            <person name="Ohm R."/>
            <person name="Sun H."/>
            <person name="Tunlid A."/>
            <person name="Henrissat B."/>
            <person name="Grigoriev I.V."/>
            <person name="Hibbett D.S."/>
            <person name="Martin F."/>
        </authorList>
    </citation>
    <scope>NUCLEOTIDE SEQUENCE [LARGE SCALE GENOMIC DNA]</scope>
    <source>
        <strain evidence="9">Zn</strain>
    </source>
</reference>
<protein>
    <recommendedName>
        <fullName evidence="7">Xylanolytic transcriptional activator regulatory domain-containing protein</fullName>
    </recommendedName>
</protein>
<dbReference type="InParanoid" id="A0A0C3GK47"/>
<feature type="region of interest" description="Disordered" evidence="6">
    <location>
        <begin position="510"/>
        <end position="529"/>
    </location>
</feature>
<dbReference type="EMBL" id="KN832884">
    <property type="protein sequence ID" value="KIM96525.1"/>
    <property type="molecule type" value="Genomic_DNA"/>
</dbReference>
<evidence type="ECO:0000313" key="8">
    <source>
        <dbReference type="EMBL" id="KIM96525.1"/>
    </source>
</evidence>
<evidence type="ECO:0000313" key="9">
    <source>
        <dbReference type="Proteomes" id="UP000054321"/>
    </source>
</evidence>
<gene>
    <name evidence="8" type="ORF">OIDMADRAFT_131910</name>
</gene>
<evidence type="ECO:0000256" key="2">
    <source>
        <dbReference type="ARBA" id="ARBA00022833"/>
    </source>
</evidence>
<evidence type="ECO:0000256" key="1">
    <source>
        <dbReference type="ARBA" id="ARBA00022723"/>
    </source>
</evidence>
<keyword evidence="3" id="KW-0805">Transcription regulation</keyword>
<dbReference type="PANTHER" id="PTHR47660:SF7">
    <property type="entry name" value="TRANSCRIPTION FACTOR WITH C2H2 AND ZN(2)-CYS(6) DNA BINDING DOMAIN (EUROFUNG)"/>
    <property type="match status" value="1"/>
</dbReference>
<keyword evidence="1" id="KW-0479">Metal-binding</keyword>
<accession>A0A0C3GK47</accession>
<dbReference type="STRING" id="913774.A0A0C3GK47"/>
<sequence length="608" mass="69074">MSSPGSQSTHSGGQYYVDGEGARLPRVRKAPYRIADSAIPLSPSESQLLRRGFMFPNTDDPQGIPSMSATEDIPLTIYNEILQMFNITCISSTHYTPFQSVSFPSRKVLGRSVHLYIDNFQPIFPFMHPATFNSSSSHWLLILAVASIGSHYMAFQDAEVLIIAMHEFTRRAIQYMLVFTQIMLLNCVGMLYSGDERLTKFAKGYHNKLASFCDMEWTNQTLNINGGIDQEWKTWYEGECRRRTGYCIWLLDCMWVFQFQMRPLLSLEDARVPIPCQEVLWEADSALDWQQLYDPSTRNPSLHSAIQLAYIEKKLQSSMGEFSRILCIHALFRRTWEVEDYFKQPLTLWVPTAEKQKISVIQESTPVRLPGIQTYSKWRNSACDVLDILHWHANSVIGATSGMEHPTVLHLHLARVVLLTPIRKIVQLAQLMAADDAPNSTLDVTGVREEIQDWALEDQHKSRLAMIHAGVLFWHVRRYSVDGFYEPSSVFLATLALWAFGTFATHTSDTAKDVESPQESDDSESLFPTSMQLDRPADDELVQLFVKRGASMKANITGVGNLCSAKGPVRVLIEGRKLLLGLKCWRYSQKAIWTLTALIRVCQQESPV</sequence>
<evidence type="ECO:0000256" key="5">
    <source>
        <dbReference type="ARBA" id="ARBA00023242"/>
    </source>
</evidence>
<evidence type="ECO:0000256" key="3">
    <source>
        <dbReference type="ARBA" id="ARBA00023015"/>
    </source>
</evidence>
<organism evidence="8 9">
    <name type="scientific">Oidiodendron maius (strain Zn)</name>
    <dbReference type="NCBI Taxonomy" id="913774"/>
    <lineage>
        <taxon>Eukaryota</taxon>
        <taxon>Fungi</taxon>
        <taxon>Dikarya</taxon>
        <taxon>Ascomycota</taxon>
        <taxon>Pezizomycotina</taxon>
        <taxon>Leotiomycetes</taxon>
        <taxon>Leotiomycetes incertae sedis</taxon>
        <taxon>Myxotrichaceae</taxon>
        <taxon>Oidiodendron</taxon>
    </lineage>
</organism>
<evidence type="ECO:0000259" key="7">
    <source>
        <dbReference type="Pfam" id="PF04082"/>
    </source>
</evidence>
<evidence type="ECO:0000256" key="6">
    <source>
        <dbReference type="SAM" id="MobiDB-lite"/>
    </source>
</evidence>
<dbReference type="GO" id="GO:0008270">
    <property type="term" value="F:zinc ion binding"/>
    <property type="evidence" value="ECO:0007669"/>
    <property type="project" value="InterPro"/>
</dbReference>
<dbReference type="OrthoDB" id="654211at2759"/>
<dbReference type="HOGENOM" id="CLU_003864_0_0_1"/>
<proteinExistence type="predicted"/>
<dbReference type="GO" id="GO:0003677">
    <property type="term" value="F:DNA binding"/>
    <property type="evidence" value="ECO:0007669"/>
    <property type="project" value="InterPro"/>
</dbReference>
<keyword evidence="2" id="KW-0862">Zinc</keyword>
<dbReference type="CDD" id="cd12148">
    <property type="entry name" value="fungal_TF_MHR"/>
    <property type="match status" value="1"/>
</dbReference>
<keyword evidence="5" id="KW-0539">Nucleus</keyword>
<dbReference type="AlphaFoldDB" id="A0A0C3GK47"/>